<dbReference type="RefSeq" id="WP_110200026.1">
    <property type="nucleotide sequence ID" value="NZ_QICH01000001.1"/>
</dbReference>
<comment type="similarity">
    <text evidence="1">Belongs to the AB hydrolase superfamily. AB hydrolase 2 family.</text>
</comment>
<evidence type="ECO:0000259" key="3">
    <source>
        <dbReference type="Pfam" id="PF02230"/>
    </source>
</evidence>
<dbReference type="PANTHER" id="PTHR10655:SF17">
    <property type="entry name" value="LYSOPHOSPHOLIPASE-LIKE PROTEIN 1"/>
    <property type="match status" value="1"/>
</dbReference>
<comment type="caution">
    <text evidence="4">The sequence shown here is derived from an EMBL/GenBank/DDBJ whole genome shotgun (WGS) entry which is preliminary data.</text>
</comment>
<feature type="domain" description="Phospholipase/carboxylesterase/thioesterase" evidence="3">
    <location>
        <begin position="17"/>
        <end position="227"/>
    </location>
</feature>
<name>A0A318D5R2_9GAMM</name>
<dbReference type="InterPro" id="IPR029058">
    <property type="entry name" value="AB_hydrolase_fold"/>
</dbReference>
<dbReference type="SUPFAM" id="SSF53474">
    <property type="entry name" value="alpha/beta-Hydrolases"/>
    <property type="match status" value="1"/>
</dbReference>
<keyword evidence="5" id="KW-1185">Reference proteome</keyword>
<dbReference type="InterPro" id="IPR003140">
    <property type="entry name" value="PLipase/COase/thioEstase"/>
</dbReference>
<evidence type="ECO:0000256" key="2">
    <source>
        <dbReference type="ARBA" id="ARBA00022801"/>
    </source>
</evidence>
<evidence type="ECO:0000313" key="4">
    <source>
        <dbReference type="EMBL" id="PXF64221.1"/>
    </source>
</evidence>
<dbReference type="OrthoDB" id="9801763at2"/>
<dbReference type="Proteomes" id="UP000247689">
    <property type="component" value="Unassembled WGS sequence"/>
</dbReference>
<dbReference type="Gene3D" id="3.40.50.1820">
    <property type="entry name" value="alpha/beta hydrolase"/>
    <property type="match status" value="1"/>
</dbReference>
<evidence type="ECO:0000313" key="5">
    <source>
        <dbReference type="Proteomes" id="UP000247689"/>
    </source>
</evidence>
<evidence type="ECO:0000256" key="1">
    <source>
        <dbReference type="ARBA" id="ARBA00006499"/>
    </source>
</evidence>
<dbReference type="Pfam" id="PF02230">
    <property type="entry name" value="Abhydrolase_2"/>
    <property type="match status" value="1"/>
</dbReference>
<dbReference type="PANTHER" id="PTHR10655">
    <property type="entry name" value="LYSOPHOSPHOLIPASE-RELATED"/>
    <property type="match status" value="1"/>
</dbReference>
<sequence length="229" mass="25000">MSETTSQTQSELLPCVTVNPSAEHKATVIWLHGLGADGHDFEPIVPELKLPAELGIKFIFPHAPVMPVTINGGYEMRAWYDIRDTDLANREDKDGVRLSASLIEKFIDTEIVAGIPSDKIILAGFSQGGAIALHLATRTQHKLAGIVALSTYLTMPEELASEKSSANLDTPIFMAHGSQDPVVPMQRGQFSAKTLQDNGFKVSWQDYPMAHAVCLEEIQALGSYLQTQL</sequence>
<dbReference type="InterPro" id="IPR050565">
    <property type="entry name" value="LYPA1-2/EST-like"/>
</dbReference>
<reference evidence="4 5" key="1">
    <citation type="submission" date="2018-05" db="EMBL/GenBank/DDBJ databases">
        <title>Kangiella spongicola genome sequence.</title>
        <authorList>
            <person name="Maclea K.S."/>
            <person name="Goen A.E."/>
            <person name="Kelley C."/>
            <person name="Underriner A."/>
            <person name="Silverwood T."/>
            <person name="Trachtenberg A.M."/>
        </authorList>
    </citation>
    <scope>NUCLEOTIDE SEQUENCE [LARGE SCALE GENOMIC DNA]</scope>
    <source>
        <strain evidence="4 5">ATCC BAA-2076</strain>
    </source>
</reference>
<accession>A0A318D5R2</accession>
<organism evidence="4 5">
    <name type="scientific">Kangiella spongicola</name>
    <dbReference type="NCBI Taxonomy" id="796379"/>
    <lineage>
        <taxon>Bacteria</taxon>
        <taxon>Pseudomonadati</taxon>
        <taxon>Pseudomonadota</taxon>
        <taxon>Gammaproteobacteria</taxon>
        <taxon>Kangiellales</taxon>
        <taxon>Kangiellaceae</taxon>
        <taxon>Kangiella</taxon>
    </lineage>
</organism>
<dbReference type="GO" id="GO:0016787">
    <property type="term" value="F:hydrolase activity"/>
    <property type="evidence" value="ECO:0007669"/>
    <property type="project" value="UniProtKB-KW"/>
</dbReference>
<dbReference type="EMBL" id="QICH01000001">
    <property type="protein sequence ID" value="PXF64221.1"/>
    <property type="molecule type" value="Genomic_DNA"/>
</dbReference>
<gene>
    <name evidence="4" type="ORF">DL796_03545</name>
</gene>
<protein>
    <submittedName>
        <fullName evidence="4">Carboxylesterase</fullName>
    </submittedName>
</protein>
<dbReference type="AlphaFoldDB" id="A0A318D5R2"/>
<proteinExistence type="inferred from homology"/>
<keyword evidence="2" id="KW-0378">Hydrolase</keyword>